<dbReference type="AlphaFoldDB" id="A0A5K1U0A9"/>
<protein>
    <submittedName>
        <fullName evidence="1">Uncharacterized protein</fullName>
    </submittedName>
</protein>
<dbReference type="VEuPathDB" id="AmoebaDB:EHI5A_001680"/>
<gene>
    <name evidence="1" type="ORF">CL6EHI_182800</name>
</gene>
<dbReference type="VEuPathDB" id="AmoebaDB:EHI_182800"/>
<dbReference type="EMBL" id="BDEQ01000001">
    <property type="protein sequence ID" value="GAT92543.1"/>
    <property type="molecule type" value="Genomic_DNA"/>
</dbReference>
<dbReference type="Proteomes" id="UP000078387">
    <property type="component" value="Unassembled WGS sequence"/>
</dbReference>
<evidence type="ECO:0000313" key="2">
    <source>
        <dbReference type="Proteomes" id="UP000078387"/>
    </source>
</evidence>
<organism evidence="1 2">
    <name type="scientific">Entamoeba histolytica</name>
    <dbReference type="NCBI Taxonomy" id="5759"/>
    <lineage>
        <taxon>Eukaryota</taxon>
        <taxon>Amoebozoa</taxon>
        <taxon>Evosea</taxon>
        <taxon>Archamoebae</taxon>
        <taxon>Mastigamoebida</taxon>
        <taxon>Entamoebidae</taxon>
        <taxon>Entamoeba</taxon>
    </lineage>
</organism>
<sequence>MERKRELGKVKVEYYDTRVGVSWKSIFSWCSEQEKLIESTSSCNNRERKHVSKNKFKDVILKND</sequence>
<name>A0A5K1U0A9_ENTHI</name>
<reference evidence="1 2" key="1">
    <citation type="submission" date="2016-05" db="EMBL/GenBank/DDBJ databases">
        <title>First whole genome sequencing of Entamoeba histolytica HM1:IMSS-clone-6.</title>
        <authorList>
            <person name="Mukherjee Avik.K."/>
            <person name="Izumyama S."/>
            <person name="Nakada-Tsukui K."/>
            <person name="Nozaki T."/>
        </authorList>
    </citation>
    <scope>NUCLEOTIDE SEQUENCE [LARGE SCALE GENOMIC DNA]</scope>
    <source>
        <strain evidence="1 2">HM1:IMSS clone 6</strain>
    </source>
</reference>
<dbReference type="VEuPathDB" id="AmoebaDB:EHI7A_021550"/>
<comment type="caution">
    <text evidence="1">The sequence shown here is derived from an EMBL/GenBank/DDBJ whole genome shotgun (WGS) entry which is preliminary data.</text>
</comment>
<proteinExistence type="predicted"/>
<evidence type="ECO:0000313" key="1">
    <source>
        <dbReference type="EMBL" id="GAT92543.1"/>
    </source>
</evidence>
<dbReference type="VEuPathDB" id="AmoebaDB:KM1_002410"/>
<accession>A0A5K1U0A9</accession>